<name>A0A6J6R5Q6_9ZZZZ</name>
<dbReference type="Gene3D" id="2.60.120.620">
    <property type="entry name" value="q2cbj1_9rhob like domain"/>
    <property type="match status" value="1"/>
</dbReference>
<evidence type="ECO:0000313" key="3">
    <source>
        <dbReference type="EMBL" id="CAB4912203.1"/>
    </source>
</evidence>
<protein>
    <submittedName>
        <fullName evidence="2">Unannotated protein</fullName>
    </submittedName>
</protein>
<sequence>MNDHNSGQLTSRVDIRTRPVGVPPSIDPDDFWAGPWNEAIKRNGDRANSDARYLDLPPIAIAVGERVWTLRRGVDTLEVVPGCESSSLRVAIDEDAFSELMQEQRTALGLVIGDRVVAEPMANALFCAWDPVLRSVLDGRGVYRAGDVTLQSTDGTALDLDQQYRLGESVDDAAHFLAEAGFLVLQNVFTEAEMDAVDADLARAVEDARPDDGTSWWATTRAGDQYPCRIIDFAQRSDALRDLLADPRFLAIGEVLNEGHQPGDPFGEHFSEVTAEGLLKRVDSVEGLACLPWHKDCDRGGHSMYCSGLTVGICLTPVDKAHGGLDVMAGSHRANIARAQVDRGLDLPSISLRANRGDASVHMSCALHRSTHPVSRERRVAYTGFALPQQGGGRPADTSQSRLQRERAAIGDPSRGAKLIADTNSSRPRP</sequence>
<feature type="compositionally biased region" description="Polar residues" evidence="1">
    <location>
        <begin position="1"/>
        <end position="11"/>
    </location>
</feature>
<dbReference type="EMBL" id="CAFBMM010000067">
    <property type="protein sequence ID" value="CAB4912203.1"/>
    <property type="molecule type" value="Genomic_DNA"/>
</dbReference>
<dbReference type="InterPro" id="IPR008775">
    <property type="entry name" value="Phytyl_CoA_dOase-like"/>
</dbReference>
<reference evidence="2" key="1">
    <citation type="submission" date="2020-05" db="EMBL/GenBank/DDBJ databases">
        <authorList>
            <person name="Chiriac C."/>
            <person name="Salcher M."/>
            <person name="Ghai R."/>
            <person name="Kavagutti S V."/>
        </authorList>
    </citation>
    <scope>NUCLEOTIDE SEQUENCE</scope>
</reference>
<feature type="region of interest" description="Disordered" evidence="1">
    <location>
        <begin position="384"/>
        <end position="430"/>
    </location>
</feature>
<dbReference type="EMBL" id="CAFBOF010000042">
    <property type="protein sequence ID" value="CAB4985258.1"/>
    <property type="molecule type" value="Genomic_DNA"/>
</dbReference>
<evidence type="ECO:0000313" key="4">
    <source>
        <dbReference type="EMBL" id="CAB4985258.1"/>
    </source>
</evidence>
<feature type="region of interest" description="Disordered" evidence="1">
    <location>
        <begin position="1"/>
        <end position="20"/>
    </location>
</feature>
<dbReference type="SUPFAM" id="SSF51197">
    <property type="entry name" value="Clavaminate synthase-like"/>
    <property type="match status" value="1"/>
</dbReference>
<dbReference type="Pfam" id="PF05721">
    <property type="entry name" value="PhyH"/>
    <property type="match status" value="1"/>
</dbReference>
<gene>
    <name evidence="2" type="ORF">UFOPK2683_00358</name>
    <name evidence="3" type="ORF">UFOPK3605_01191</name>
    <name evidence="4" type="ORF">UFOPK3897_01375</name>
    <name evidence="5" type="ORF">UFOPK4121_01038</name>
</gene>
<evidence type="ECO:0000313" key="2">
    <source>
        <dbReference type="EMBL" id="CAB4717313.1"/>
    </source>
</evidence>
<dbReference type="EMBL" id="CAFBPQ010000032">
    <property type="protein sequence ID" value="CAB5027131.1"/>
    <property type="molecule type" value="Genomic_DNA"/>
</dbReference>
<dbReference type="EMBL" id="CAEZYK010000012">
    <property type="protein sequence ID" value="CAB4717313.1"/>
    <property type="molecule type" value="Genomic_DNA"/>
</dbReference>
<organism evidence="2">
    <name type="scientific">freshwater metagenome</name>
    <dbReference type="NCBI Taxonomy" id="449393"/>
    <lineage>
        <taxon>unclassified sequences</taxon>
        <taxon>metagenomes</taxon>
        <taxon>ecological metagenomes</taxon>
    </lineage>
</organism>
<proteinExistence type="predicted"/>
<accession>A0A6J6R5Q6</accession>
<evidence type="ECO:0000313" key="5">
    <source>
        <dbReference type="EMBL" id="CAB5027131.1"/>
    </source>
</evidence>
<evidence type="ECO:0000256" key="1">
    <source>
        <dbReference type="SAM" id="MobiDB-lite"/>
    </source>
</evidence>
<dbReference type="AlphaFoldDB" id="A0A6J6R5Q6"/>